<accession>A0ABY7WNR7</accession>
<organism evidence="1 2">
    <name type="scientific">Lacticaseibacillus pabuli</name>
    <dbReference type="NCBI Taxonomy" id="3025672"/>
    <lineage>
        <taxon>Bacteria</taxon>
        <taxon>Bacillati</taxon>
        <taxon>Bacillota</taxon>
        <taxon>Bacilli</taxon>
        <taxon>Lactobacillales</taxon>
        <taxon>Lactobacillaceae</taxon>
        <taxon>Lacticaseibacillus</taxon>
    </lineage>
</organism>
<keyword evidence="2" id="KW-1185">Reference proteome</keyword>
<gene>
    <name evidence="1" type="ORF">PQ472_07800</name>
</gene>
<dbReference type="Proteomes" id="UP001220377">
    <property type="component" value="Chromosome"/>
</dbReference>
<evidence type="ECO:0008006" key="3">
    <source>
        <dbReference type="Google" id="ProtNLM"/>
    </source>
</evidence>
<dbReference type="RefSeq" id="WP_274258849.1">
    <property type="nucleotide sequence ID" value="NZ_CP117884.1"/>
</dbReference>
<proteinExistence type="predicted"/>
<evidence type="ECO:0000313" key="1">
    <source>
        <dbReference type="EMBL" id="WDF81828.1"/>
    </source>
</evidence>
<name>A0ABY7WNR7_9LACO</name>
<dbReference type="EMBL" id="CP117884">
    <property type="protein sequence ID" value="WDF81828.1"/>
    <property type="molecule type" value="Genomic_DNA"/>
</dbReference>
<sequence length="86" mass="9733">MTKITTTARRIARDSNMQPSSITIYYDKSGHMTGSIERGMWYQKDGGQVFPKDTVYQLDGHKNSPLGRMTYKEAQAMIDEKKGGLN</sequence>
<reference evidence="1 2" key="1">
    <citation type="submission" date="2023-02" db="EMBL/GenBank/DDBJ databases">
        <title>Genome sequence of Lacticaseibacillus sp. KACC 23028.</title>
        <authorList>
            <person name="Kim S."/>
            <person name="Heo J."/>
            <person name="Kwon S.-W."/>
        </authorList>
    </citation>
    <scope>NUCLEOTIDE SEQUENCE [LARGE SCALE GENOMIC DNA]</scope>
    <source>
        <strain evidence="1 2">KACC 23028</strain>
    </source>
</reference>
<evidence type="ECO:0000313" key="2">
    <source>
        <dbReference type="Proteomes" id="UP001220377"/>
    </source>
</evidence>
<protein>
    <recommendedName>
        <fullName evidence="3">YD repeat-containing protein</fullName>
    </recommendedName>
</protein>